<dbReference type="PANTHER" id="PTHR11085">
    <property type="entry name" value="NAD-DEPENDENT PROTEIN DEACYLASE SIRTUIN-5, MITOCHONDRIAL-RELATED"/>
    <property type="match status" value="1"/>
</dbReference>
<keyword evidence="2 4" id="KW-0808">Transferase</keyword>
<dbReference type="GO" id="GO:0036054">
    <property type="term" value="F:protein-malonyllysine demalonylase activity"/>
    <property type="evidence" value="ECO:0007669"/>
    <property type="project" value="InterPro"/>
</dbReference>
<feature type="binding site" evidence="4 5">
    <location>
        <position position="130"/>
    </location>
    <ligand>
        <name>Zn(2+)</name>
        <dbReference type="ChEBI" id="CHEBI:29105"/>
    </ligand>
</feature>
<evidence type="ECO:0000313" key="8">
    <source>
        <dbReference type="Proteomes" id="UP000008136"/>
    </source>
</evidence>
<dbReference type="STRING" id="693661.Arcve_2084"/>
<dbReference type="NCBIfam" id="NF040867">
    <property type="entry name" value="prot_deacyl_CobB"/>
    <property type="match status" value="1"/>
</dbReference>
<dbReference type="HOGENOM" id="CLU_023643_3_1_2"/>
<dbReference type="eggNOG" id="arCOG04248">
    <property type="taxonomic scope" value="Archaea"/>
</dbReference>
<evidence type="ECO:0000256" key="3">
    <source>
        <dbReference type="ARBA" id="ARBA00023027"/>
    </source>
</evidence>
<dbReference type="InterPro" id="IPR028628">
    <property type="entry name" value="Sirtuin_class_U"/>
</dbReference>
<keyword evidence="3 4" id="KW-0520">NAD</keyword>
<dbReference type="PANTHER" id="PTHR11085:SF10">
    <property type="entry name" value="NAD-DEPENDENT PROTEIN DEACYLASE SIRTUIN-5, MITOCHONDRIAL-RELATED"/>
    <property type="match status" value="1"/>
</dbReference>
<comment type="subcellular location">
    <subcellularLocation>
        <location evidence="4">Cytoplasm</location>
    </subcellularLocation>
</comment>
<keyword evidence="8" id="KW-1185">Reference proteome</keyword>
<evidence type="ECO:0000256" key="4">
    <source>
        <dbReference type="HAMAP-Rule" id="MF_01121"/>
    </source>
</evidence>
<dbReference type="KEGG" id="ave:Arcve_2084"/>
<dbReference type="InterPro" id="IPR029035">
    <property type="entry name" value="DHS-like_NAD/FAD-binding_dom"/>
</dbReference>
<dbReference type="GO" id="GO:0017136">
    <property type="term" value="F:histone deacetylase activity, NAD-dependent"/>
    <property type="evidence" value="ECO:0007669"/>
    <property type="project" value="TreeGrafter"/>
</dbReference>
<comment type="function">
    <text evidence="4">NAD-dependent protein deacetylase which modulates the activities of several proteins which are inactive in their acetylated form. Deacetylates the N-terminal lysine residue of Alba, the major archaeal chromatin protein and that, in turn, increases Alba's DNA binding affinity, thereby repressing transcription.</text>
</comment>
<gene>
    <name evidence="4" type="primary">cobB</name>
    <name evidence="7" type="ordered locus">Arcve_2084</name>
</gene>
<dbReference type="GO" id="GO:0070403">
    <property type="term" value="F:NAD+ binding"/>
    <property type="evidence" value="ECO:0007669"/>
    <property type="project" value="UniProtKB-UniRule"/>
</dbReference>
<proteinExistence type="inferred from homology"/>
<dbReference type="PROSITE" id="PS50305">
    <property type="entry name" value="SIRTUIN"/>
    <property type="match status" value="1"/>
</dbReference>
<dbReference type="SUPFAM" id="SSF52467">
    <property type="entry name" value="DHS-like NAD/FAD-binding domain"/>
    <property type="match status" value="1"/>
</dbReference>
<dbReference type="GO" id="GO:0008270">
    <property type="term" value="F:zinc ion binding"/>
    <property type="evidence" value="ECO:0007669"/>
    <property type="project" value="UniProtKB-UniRule"/>
</dbReference>
<feature type="binding site" evidence="4">
    <location>
        <begin position="27"/>
        <end position="46"/>
    </location>
    <ligand>
        <name>NAD(+)</name>
        <dbReference type="ChEBI" id="CHEBI:57540"/>
    </ligand>
</feature>
<feature type="binding site" evidence="4">
    <location>
        <position position="237"/>
    </location>
    <ligand>
        <name>NAD(+)</name>
        <dbReference type="ChEBI" id="CHEBI:57540"/>
    </ligand>
</feature>
<keyword evidence="4" id="KW-0805">Transcription regulation</keyword>
<dbReference type="Pfam" id="PF02146">
    <property type="entry name" value="SIR2"/>
    <property type="match status" value="1"/>
</dbReference>
<dbReference type="Proteomes" id="UP000008136">
    <property type="component" value="Chromosome"/>
</dbReference>
<dbReference type="HAMAP" id="MF_01968">
    <property type="entry name" value="Sirtuin_ClassU"/>
    <property type="match status" value="1"/>
</dbReference>
<dbReference type="Gene3D" id="3.40.50.1220">
    <property type="entry name" value="TPP-binding domain"/>
    <property type="match status" value="1"/>
</dbReference>
<dbReference type="InterPro" id="IPR027546">
    <property type="entry name" value="Sirtuin_class_III"/>
</dbReference>
<comment type="cofactor">
    <cofactor evidence="4">
        <name>Zn(2+)</name>
        <dbReference type="ChEBI" id="CHEBI:29105"/>
    </cofactor>
    <text evidence="4">Binds 1 zinc ion per subunit.</text>
</comment>
<evidence type="ECO:0000256" key="5">
    <source>
        <dbReference type="PROSITE-ProRule" id="PRU00236"/>
    </source>
</evidence>
<dbReference type="InterPro" id="IPR026590">
    <property type="entry name" value="Ssirtuin_cat_dom"/>
</dbReference>
<dbReference type="EMBL" id="CP002588">
    <property type="protein sequence ID" value="AEA48073.1"/>
    <property type="molecule type" value="Genomic_DNA"/>
</dbReference>
<feature type="binding site" evidence="4 5">
    <location>
        <position position="155"/>
    </location>
    <ligand>
        <name>Zn(2+)</name>
        <dbReference type="ChEBI" id="CHEBI:29105"/>
    </ligand>
</feature>
<feature type="binding site" evidence="4">
    <location>
        <begin position="104"/>
        <end position="107"/>
    </location>
    <ligand>
        <name>NAD(+)</name>
        <dbReference type="ChEBI" id="CHEBI:57540"/>
    </ligand>
</feature>
<comment type="catalytic activity">
    <reaction evidence="4">
        <text>N(6)-acetyl-L-lysyl-[protein] + NAD(+) + H2O = 2''-O-acetyl-ADP-D-ribose + nicotinamide + L-lysyl-[protein]</text>
        <dbReference type="Rhea" id="RHEA:43636"/>
        <dbReference type="Rhea" id="RHEA-COMP:9752"/>
        <dbReference type="Rhea" id="RHEA-COMP:10731"/>
        <dbReference type="ChEBI" id="CHEBI:15377"/>
        <dbReference type="ChEBI" id="CHEBI:17154"/>
        <dbReference type="ChEBI" id="CHEBI:29969"/>
        <dbReference type="ChEBI" id="CHEBI:57540"/>
        <dbReference type="ChEBI" id="CHEBI:61930"/>
        <dbReference type="ChEBI" id="CHEBI:83767"/>
        <dbReference type="EC" id="2.3.1.286"/>
    </reaction>
</comment>
<dbReference type="Gene3D" id="3.30.1600.10">
    <property type="entry name" value="SIR2/SIRT2 'Small Domain"/>
    <property type="match status" value="1"/>
</dbReference>
<dbReference type="NCBIfam" id="NF001753">
    <property type="entry name" value="PRK00481.1-3"/>
    <property type="match status" value="1"/>
</dbReference>
<protein>
    <recommendedName>
        <fullName evidence="4">NAD-dependent protein deacylase</fullName>
        <ecNumber evidence="4">2.3.1.286</ecNumber>
    </recommendedName>
    <alternativeName>
        <fullName evidence="4">Regulatory protein SIR2 homolog</fullName>
    </alternativeName>
</protein>
<dbReference type="InterPro" id="IPR026591">
    <property type="entry name" value="Sirtuin_cat_small_dom_sf"/>
</dbReference>
<keyword evidence="4" id="KW-0804">Transcription</keyword>
<dbReference type="AlphaFoldDB" id="F2KSK3"/>
<reference evidence="7 8" key="1">
    <citation type="submission" date="2011-03" db="EMBL/GenBank/DDBJ databases">
        <title>The complete genome of Archaeoglobus veneficus SNP6.</title>
        <authorList>
            <consortium name="US DOE Joint Genome Institute (JGI-PGF)"/>
            <person name="Lucas S."/>
            <person name="Copeland A."/>
            <person name="Lapidus A."/>
            <person name="Bruce D."/>
            <person name="Goodwin L."/>
            <person name="Pitluck S."/>
            <person name="Kyrpides N."/>
            <person name="Mavromatis K."/>
            <person name="Pagani I."/>
            <person name="Ivanova N."/>
            <person name="Mikhailova N."/>
            <person name="Lu M."/>
            <person name="Detter J.C."/>
            <person name="Tapia R."/>
            <person name="Han C."/>
            <person name="Land M."/>
            <person name="Hauser L."/>
            <person name="Markowitz V."/>
            <person name="Cheng J.-F."/>
            <person name="Hugenholtz P."/>
            <person name="Woyke T."/>
            <person name="Wu D."/>
            <person name="Spring S."/>
            <person name="Brambilla E."/>
            <person name="Klenk H.-P."/>
            <person name="Eisen J.A."/>
        </authorList>
    </citation>
    <scope>NUCLEOTIDE SEQUENCE [LARGE SCALE GENOMIC DNA]</scope>
    <source>
        <strain>SNP6</strain>
    </source>
</reference>
<evidence type="ECO:0000256" key="1">
    <source>
        <dbReference type="ARBA" id="ARBA00022490"/>
    </source>
</evidence>
<comment type="caution">
    <text evidence="4">Lacks conserved residue(s) required for the propagation of feature annotation.</text>
</comment>
<dbReference type="InterPro" id="IPR003000">
    <property type="entry name" value="Sirtuin"/>
</dbReference>
<evidence type="ECO:0000259" key="6">
    <source>
        <dbReference type="PROSITE" id="PS50305"/>
    </source>
</evidence>
<dbReference type="CDD" id="cd01407">
    <property type="entry name" value="SIR2-fam"/>
    <property type="match status" value="1"/>
</dbReference>
<keyword evidence="4 5" id="KW-0479">Metal-binding</keyword>
<feature type="binding site" evidence="4">
    <location>
        <begin position="193"/>
        <end position="195"/>
    </location>
    <ligand>
        <name>NAD(+)</name>
        <dbReference type="ChEBI" id="CHEBI:57540"/>
    </ligand>
</feature>
<accession>F2KSK3</accession>
<dbReference type="HAMAP" id="MF_01121">
    <property type="entry name" value="Sirtuin_ClassIII"/>
    <property type="match status" value="1"/>
</dbReference>
<feature type="active site" description="Proton acceptor" evidence="4 5">
    <location>
        <position position="122"/>
    </location>
</feature>
<dbReference type="EC" id="2.3.1.286" evidence="4"/>
<feature type="domain" description="Deacetylase sirtuin-type" evidence="6">
    <location>
        <begin position="1"/>
        <end position="251"/>
    </location>
</feature>
<evidence type="ECO:0000313" key="7">
    <source>
        <dbReference type="EMBL" id="AEA48073.1"/>
    </source>
</evidence>
<name>F2KSK3_ARCVS</name>
<keyword evidence="4 5" id="KW-0862">Zinc</keyword>
<feature type="binding site" evidence="4 5">
    <location>
        <position position="133"/>
    </location>
    <ligand>
        <name>Zn(2+)</name>
        <dbReference type="ChEBI" id="CHEBI:29105"/>
    </ligand>
</feature>
<organism evidence="7 8">
    <name type="scientific">Archaeoglobus veneficus (strain DSM 11195 / SNP6)</name>
    <dbReference type="NCBI Taxonomy" id="693661"/>
    <lineage>
        <taxon>Archaea</taxon>
        <taxon>Methanobacteriati</taxon>
        <taxon>Methanobacteriota</taxon>
        <taxon>Archaeoglobi</taxon>
        <taxon>Archaeoglobales</taxon>
        <taxon>Archaeoglobaceae</taxon>
        <taxon>Archaeoglobus</taxon>
    </lineage>
</organism>
<feature type="binding site" evidence="4">
    <location>
        <begin position="219"/>
        <end position="221"/>
    </location>
    <ligand>
        <name>NAD(+)</name>
        <dbReference type="ChEBI" id="CHEBI:57540"/>
    </ligand>
</feature>
<feature type="binding site" evidence="4 5">
    <location>
        <position position="153"/>
    </location>
    <ligand>
        <name>Zn(2+)</name>
        <dbReference type="ChEBI" id="CHEBI:29105"/>
    </ligand>
</feature>
<keyword evidence="1 4" id="KW-0963">Cytoplasm</keyword>
<sequence length="254" mass="28039">MAGMTADMLDCIAEVLVRAKHAVVFTGAGISAESGIPTFRGKDGLWEKYNAEEVASIEGFMRNPQAFWEFARELIVKRKAEPNPAHYAIAELERLGIVKAVITQNIDMLHQKAGSEEVIELHGSLSRVECLECGMIYAWEEVEKKLEFTVPRCECGSNYLKPAIVFFGEALPAEAMRKAVEHASLCDVFIVVGSSLVVYPAAYLPFMAKDAGARLILINAEPTHVDEHFDHVVHGKAGEVLPEVVKRLNKFLSP</sequence>
<evidence type="ECO:0000256" key="2">
    <source>
        <dbReference type="ARBA" id="ARBA00022679"/>
    </source>
</evidence>
<dbReference type="InterPro" id="IPR050134">
    <property type="entry name" value="NAD-dep_sirtuin_deacylases"/>
</dbReference>
<dbReference type="NCBIfam" id="NF001752">
    <property type="entry name" value="PRK00481.1-1"/>
    <property type="match status" value="1"/>
</dbReference>
<comment type="similarity">
    <text evidence="4">Belongs to the sirtuin family. Class III subfamily.</text>
</comment>
<dbReference type="GO" id="GO:0036055">
    <property type="term" value="F:protein-succinyllysine desuccinylase activity"/>
    <property type="evidence" value="ECO:0007669"/>
    <property type="project" value="InterPro"/>
</dbReference>
<dbReference type="GO" id="GO:0005737">
    <property type="term" value="C:cytoplasm"/>
    <property type="evidence" value="ECO:0007669"/>
    <property type="project" value="UniProtKB-SubCell"/>
</dbReference>